<dbReference type="InterPro" id="IPR012933">
    <property type="entry name" value="HicA_mRNA_interferase"/>
</dbReference>
<dbReference type="EMBL" id="CAADGH010000009">
    <property type="protein sequence ID" value="VFK74773.1"/>
    <property type="molecule type" value="Genomic_DNA"/>
</dbReference>
<evidence type="ECO:0000313" key="3">
    <source>
        <dbReference type="EMBL" id="VFK74773.1"/>
    </source>
</evidence>
<organism evidence="1">
    <name type="scientific">Candidatus Kentrum sp. MB</name>
    <dbReference type="NCBI Taxonomy" id="2138164"/>
    <lineage>
        <taxon>Bacteria</taxon>
        <taxon>Pseudomonadati</taxon>
        <taxon>Pseudomonadota</taxon>
        <taxon>Gammaproteobacteria</taxon>
        <taxon>Candidatus Kentrum</taxon>
    </lineage>
</organism>
<dbReference type="AlphaFoldDB" id="A0A450XFL1"/>
<gene>
    <name evidence="1" type="ORF">BECKMB1821G_GA0114241_103234</name>
    <name evidence="3" type="ORF">BECKMB1821H_GA0114242_100958</name>
    <name evidence="2" type="ORF">BECKMB1821I_GA0114274_100958</name>
</gene>
<evidence type="ECO:0000313" key="2">
    <source>
        <dbReference type="EMBL" id="VFK29389.1"/>
    </source>
</evidence>
<dbReference type="EMBL" id="CAADFQ010000009">
    <property type="protein sequence ID" value="VFK29389.1"/>
    <property type="molecule type" value="Genomic_DNA"/>
</dbReference>
<sequence>MSKLGAIEDGNQLYMIAVYDSITLVNTKHRKTITAIFTLPTSASILFSDIESLVKALGGGVLERGGSRVKIELKGEQWRCHRPHPGKEAKRYQVEEVRELLERIGMQP</sequence>
<dbReference type="GO" id="GO:0003729">
    <property type="term" value="F:mRNA binding"/>
    <property type="evidence" value="ECO:0007669"/>
    <property type="project" value="InterPro"/>
</dbReference>
<accession>A0A450XFL1</accession>
<evidence type="ECO:0000313" key="1">
    <source>
        <dbReference type="EMBL" id="VFK28061.1"/>
    </source>
</evidence>
<proteinExistence type="predicted"/>
<reference evidence="1" key="1">
    <citation type="submission" date="2019-02" db="EMBL/GenBank/DDBJ databases">
        <authorList>
            <person name="Gruber-Vodicka R. H."/>
            <person name="Seah K. B. B."/>
        </authorList>
    </citation>
    <scope>NUCLEOTIDE SEQUENCE</scope>
    <source>
        <strain evidence="1">BECK_BZ197</strain>
        <strain evidence="3">BECK_BZ198</strain>
        <strain evidence="2">BECK_BZ199</strain>
    </source>
</reference>
<dbReference type="Pfam" id="PF07927">
    <property type="entry name" value="HicA_toxin"/>
    <property type="match status" value="1"/>
</dbReference>
<protein>
    <submittedName>
        <fullName evidence="1">HicA toxin of toxin-antitoxin</fullName>
    </submittedName>
</protein>
<name>A0A450XFL1_9GAMM</name>
<dbReference type="EMBL" id="CAADFO010000032">
    <property type="protein sequence ID" value="VFK28061.1"/>
    <property type="molecule type" value="Genomic_DNA"/>
</dbReference>